<dbReference type="GO" id="GO:0009289">
    <property type="term" value="C:pilus"/>
    <property type="evidence" value="ECO:0007669"/>
    <property type="project" value="InterPro"/>
</dbReference>
<dbReference type="Gene3D" id="2.60.40.1090">
    <property type="entry name" value="Fimbrial-type adhesion domain"/>
    <property type="match status" value="1"/>
</dbReference>
<organism evidence="2 3">
    <name type="scientific">Serratia fonticola</name>
    <dbReference type="NCBI Taxonomy" id="47917"/>
    <lineage>
        <taxon>Bacteria</taxon>
        <taxon>Pseudomonadati</taxon>
        <taxon>Pseudomonadota</taxon>
        <taxon>Gammaproteobacteria</taxon>
        <taxon>Enterobacterales</taxon>
        <taxon>Yersiniaceae</taxon>
        <taxon>Serratia</taxon>
    </lineage>
</organism>
<dbReference type="InterPro" id="IPR008966">
    <property type="entry name" value="Adhesion_dom_sf"/>
</dbReference>
<dbReference type="SUPFAM" id="SSF49401">
    <property type="entry name" value="Bacterial adhesins"/>
    <property type="match status" value="1"/>
</dbReference>
<feature type="domain" description="Fimbrial-type adhesion" evidence="1">
    <location>
        <begin position="43"/>
        <end position="190"/>
    </location>
</feature>
<dbReference type="GO" id="GO:0043709">
    <property type="term" value="P:cell adhesion involved in single-species biofilm formation"/>
    <property type="evidence" value="ECO:0007669"/>
    <property type="project" value="TreeGrafter"/>
</dbReference>
<dbReference type="InterPro" id="IPR050263">
    <property type="entry name" value="Bact_Fimbrial_Adh_Pro"/>
</dbReference>
<dbReference type="InterPro" id="IPR036937">
    <property type="entry name" value="Adhesion_dom_fimbrial_sf"/>
</dbReference>
<dbReference type="AlphaFoldDB" id="A0AAJ1YBU6"/>
<evidence type="ECO:0000259" key="1">
    <source>
        <dbReference type="Pfam" id="PF00419"/>
    </source>
</evidence>
<dbReference type="Pfam" id="PF00419">
    <property type="entry name" value="Fimbrial"/>
    <property type="match status" value="1"/>
</dbReference>
<reference evidence="2" key="1">
    <citation type="submission" date="2023-08" db="EMBL/GenBank/DDBJ databases">
        <title>The Comparative Genomic Analysis of Yersiniaceae from Polar Regions.</title>
        <authorList>
            <person name="Goncharov A."/>
            <person name="Aslanov B."/>
            <person name="Kolodzhieva V."/>
            <person name="Azarov D."/>
            <person name="Mochov A."/>
            <person name="Lebedeva E."/>
        </authorList>
    </citation>
    <scope>NUCLEOTIDE SEQUENCE</scope>
    <source>
        <strain evidence="2">Vf</strain>
    </source>
</reference>
<name>A0AAJ1YBU6_SERFO</name>
<dbReference type="PANTHER" id="PTHR33420">
    <property type="entry name" value="FIMBRIAL SUBUNIT ELFA-RELATED"/>
    <property type="match status" value="1"/>
</dbReference>
<dbReference type="RefSeq" id="WP_261459009.1">
    <property type="nucleotide sequence ID" value="NZ_CAMKUK010000005.1"/>
</dbReference>
<sequence length="191" mass="20494">MKGKSDKHQHSEHPRSRVAALLLAQALIAAPLLTLAAGDKNVHLYGALVAEPCVVQPGDEEINLDFGSVIDKDLYLNTRTLGQSFEIHLKECDLTLGKTVSVTFTGTENRALPGLLTIDGSSKAVGIAIGLETWSAKPIPFNKASDKLLLQEGGNIIALKAYVQGEPDAIRNRSIARGTFSAVATFNLEYE</sequence>
<protein>
    <submittedName>
        <fullName evidence="2">Fimbrial protein</fullName>
    </submittedName>
</protein>
<proteinExistence type="predicted"/>
<dbReference type="EMBL" id="JAVIGA010000013">
    <property type="protein sequence ID" value="MDQ9127530.1"/>
    <property type="molecule type" value="Genomic_DNA"/>
</dbReference>
<evidence type="ECO:0000313" key="3">
    <source>
        <dbReference type="Proteomes" id="UP001224622"/>
    </source>
</evidence>
<dbReference type="PANTHER" id="PTHR33420:SF26">
    <property type="entry name" value="FIMBRIAL SUBUNIT"/>
    <property type="match status" value="1"/>
</dbReference>
<comment type="caution">
    <text evidence="2">The sequence shown here is derived from an EMBL/GenBank/DDBJ whole genome shotgun (WGS) entry which is preliminary data.</text>
</comment>
<evidence type="ECO:0000313" key="2">
    <source>
        <dbReference type="EMBL" id="MDQ9127530.1"/>
    </source>
</evidence>
<dbReference type="InterPro" id="IPR000259">
    <property type="entry name" value="Adhesion_dom_fimbrial"/>
</dbReference>
<accession>A0AAJ1YBU6</accession>
<gene>
    <name evidence="2" type="ORF">RDT67_13940</name>
</gene>
<dbReference type="Proteomes" id="UP001224622">
    <property type="component" value="Unassembled WGS sequence"/>
</dbReference>